<sequence length="175" mass="18502">MRKALIVQGSPTTTGGVVIGGSATDMTDNGRPFTLHGDEATCGKCKGTFQIVGSATRRCYRGRAGVIEGDLVLCPCGENRVLAGPNPGCFYHTDGEGAVAQLLSVDSEEFKPRSGVYDEQFTLKDANGRPLAGVHYRVRIGSDVTASGITDAQGRTKRIHTDNPESICLDVGEAR</sequence>
<name>A0A1N7RQK0_9BURK</name>
<protein>
    <recommendedName>
        <fullName evidence="3">PAAR repeat-containing protein</fullName>
    </recommendedName>
</protein>
<accession>A0A1N7RQK0</accession>
<dbReference type="EMBL" id="CYGY02000011">
    <property type="protein sequence ID" value="SIT37378.1"/>
    <property type="molecule type" value="Genomic_DNA"/>
</dbReference>
<dbReference type="InterPro" id="IPR008727">
    <property type="entry name" value="PAAR_motif"/>
</dbReference>
<gene>
    <name evidence="1" type="ORF">BN2476_110263</name>
</gene>
<comment type="caution">
    <text evidence="1">The sequence shown here is derived from an EMBL/GenBank/DDBJ whole genome shotgun (WGS) entry which is preliminary data.</text>
</comment>
<dbReference type="CDD" id="cd14744">
    <property type="entry name" value="PAAR_CT_2"/>
    <property type="match status" value="1"/>
</dbReference>
<organism evidence="1 2">
    <name type="scientific">Paraburkholderia piptadeniae</name>
    <dbReference type="NCBI Taxonomy" id="1701573"/>
    <lineage>
        <taxon>Bacteria</taxon>
        <taxon>Pseudomonadati</taxon>
        <taxon>Pseudomonadota</taxon>
        <taxon>Betaproteobacteria</taxon>
        <taxon>Burkholderiales</taxon>
        <taxon>Burkholderiaceae</taxon>
        <taxon>Paraburkholderia</taxon>
    </lineage>
</organism>
<evidence type="ECO:0008006" key="3">
    <source>
        <dbReference type="Google" id="ProtNLM"/>
    </source>
</evidence>
<reference evidence="1" key="1">
    <citation type="submission" date="2016-12" db="EMBL/GenBank/DDBJ databases">
        <authorList>
            <person name="Moulin L."/>
        </authorList>
    </citation>
    <scope>NUCLEOTIDE SEQUENCE [LARGE SCALE GENOMIC DNA]</scope>
    <source>
        <strain evidence="1">STM 7183</strain>
    </source>
</reference>
<proteinExistence type="predicted"/>
<evidence type="ECO:0000313" key="2">
    <source>
        <dbReference type="Proteomes" id="UP000195569"/>
    </source>
</evidence>
<dbReference type="AlphaFoldDB" id="A0A1N7RQK0"/>
<evidence type="ECO:0000313" key="1">
    <source>
        <dbReference type="EMBL" id="SIT37378.1"/>
    </source>
</evidence>
<dbReference type="Pfam" id="PF05488">
    <property type="entry name" value="PAAR_motif"/>
    <property type="match status" value="1"/>
</dbReference>
<keyword evidence="2" id="KW-1185">Reference proteome</keyword>
<dbReference type="Proteomes" id="UP000195569">
    <property type="component" value="Unassembled WGS sequence"/>
</dbReference>